<proteinExistence type="predicted"/>
<evidence type="ECO:0000256" key="1">
    <source>
        <dbReference type="SAM" id="MobiDB-lite"/>
    </source>
</evidence>
<feature type="region of interest" description="Disordered" evidence="1">
    <location>
        <begin position="1"/>
        <end position="64"/>
    </location>
</feature>
<reference evidence="2 3" key="1">
    <citation type="journal article" date="2019" name="Sci. Rep.">
        <title>Orb-weaving spider Araneus ventricosus genome elucidates the spidroin gene catalogue.</title>
        <authorList>
            <person name="Kono N."/>
            <person name="Nakamura H."/>
            <person name="Ohtoshi R."/>
            <person name="Moran D.A.P."/>
            <person name="Shinohara A."/>
            <person name="Yoshida Y."/>
            <person name="Fujiwara M."/>
            <person name="Mori M."/>
            <person name="Tomita M."/>
            <person name="Arakawa K."/>
        </authorList>
    </citation>
    <scope>NUCLEOTIDE SEQUENCE [LARGE SCALE GENOMIC DNA]</scope>
</reference>
<accession>A0A4Y2VNI6</accession>
<dbReference type="Proteomes" id="UP000499080">
    <property type="component" value="Unassembled WGS sequence"/>
</dbReference>
<evidence type="ECO:0000313" key="3">
    <source>
        <dbReference type="Proteomes" id="UP000499080"/>
    </source>
</evidence>
<dbReference type="AlphaFoldDB" id="A0A4Y2VNI6"/>
<evidence type="ECO:0000313" key="2">
    <source>
        <dbReference type="EMBL" id="GBO26172.1"/>
    </source>
</evidence>
<name>A0A4Y2VNI6_ARAVE</name>
<keyword evidence="3" id="KW-1185">Reference proteome</keyword>
<dbReference type="EMBL" id="BGPR01049195">
    <property type="protein sequence ID" value="GBO26172.1"/>
    <property type="molecule type" value="Genomic_DNA"/>
</dbReference>
<protein>
    <submittedName>
        <fullName evidence="2">Uncharacterized protein</fullName>
    </submittedName>
</protein>
<sequence>MTNDVTCDQVAVGESHATPKLSGHLTPDGSLTSPDDRRGRRISSATTSSEEHFDTDDPTSPRPLWRISTIINEVRVIHLTPDGSAERHQTVNGRIFQ</sequence>
<gene>
    <name evidence="2" type="ORF">AVEN_169980_1</name>
</gene>
<comment type="caution">
    <text evidence="2">The sequence shown here is derived from an EMBL/GenBank/DDBJ whole genome shotgun (WGS) entry which is preliminary data.</text>
</comment>
<organism evidence="2 3">
    <name type="scientific">Araneus ventricosus</name>
    <name type="common">Orbweaver spider</name>
    <name type="synonym">Epeira ventricosa</name>
    <dbReference type="NCBI Taxonomy" id="182803"/>
    <lineage>
        <taxon>Eukaryota</taxon>
        <taxon>Metazoa</taxon>
        <taxon>Ecdysozoa</taxon>
        <taxon>Arthropoda</taxon>
        <taxon>Chelicerata</taxon>
        <taxon>Arachnida</taxon>
        <taxon>Araneae</taxon>
        <taxon>Araneomorphae</taxon>
        <taxon>Entelegynae</taxon>
        <taxon>Araneoidea</taxon>
        <taxon>Araneidae</taxon>
        <taxon>Araneus</taxon>
    </lineage>
</organism>